<feature type="transmembrane region" description="Helical" evidence="1">
    <location>
        <begin position="343"/>
        <end position="367"/>
    </location>
</feature>
<dbReference type="EMBL" id="JACAZI010000016">
    <property type="protein sequence ID" value="KAF7343146.1"/>
    <property type="molecule type" value="Genomic_DNA"/>
</dbReference>
<comment type="caution">
    <text evidence="3">The sequence shown here is derived from an EMBL/GenBank/DDBJ whole genome shotgun (WGS) entry which is preliminary data.</text>
</comment>
<dbReference type="Gene3D" id="2.40.70.10">
    <property type="entry name" value="Acid Proteases"/>
    <property type="match status" value="1"/>
</dbReference>
<sequence>MRGESICGLVGLNFDTPDGGIEGALTAAGLDGQTLGKSVLSSVFGMNPTGGRFFALAFSRIDDVNATADASLAISEYDPRYEDVQFEPQIPTYPAGTRGWSILSDGIFVDGVAIPWESHTNTTPAGKTRIGFDTGCTNFFLPGEIRDAIYSAVPGAVLARNTSLPKLHAGEDNNVWVVPCLTAINFTTSFGGHSYPIHPLDMIDAFTQVGPDGTNYTICTGSATNGGSITNRSNDNDALFGLSFLRNVYTVFSFGDNTTDPSMQFLSVTNASAGEDFSRVMQQFLANSPPEISPADLIAIFDGPSSSPDPVSSTAAATDTARLAADIAGTGTSTFQITKYSRIIIGLLATNLCILLVLLVLGIVNLLRGKNKIGSMRTRDARYVPVRVKEDVAEPREYSDDRY</sequence>
<protein>
    <submittedName>
        <fullName evidence="3">Six-hairpin glycosidase</fullName>
    </submittedName>
</protein>
<organism evidence="3 4">
    <name type="scientific">Mycena venus</name>
    <dbReference type="NCBI Taxonomy" id="2733690"/>
    <lineage>
        <taxon>Eukaryota</taxon>
        <taxon>Fungi</taxon>
        <taxon>Dikarya</taxon>
        <taxon>Basidiomycota</taxon>
        <taxon>Agaricomycotina</taxon>
        <taxon>Agaricomycetes</taxon>
        <taxon>Agaricomycetidae</taxon>
        <taxon>Agaricales</taxon>
        <taxon>Marasmiineae</taxon>
        <taxon>Mycenaceae</taxon>
        <taxon>Mycena</taxon>
    </lineage>
</organism>
<proteinExistence type="predicted"/>
<evidence type="ECO:0000313" key="4">
    <source>
        <dbReference type="Proteomes" id="UP000620124"/>
    </source>
</evidence>
<feature type="domain" description="Peptidase A1" evidence="2">
    <location>
        <begin position="1"/>
        <end position="262"/>
    </location>
</feature>
<evidence type="ECO:0000313" key="3">
    <source>
        <dbReference type="EMBL" id="KAF7343146.1"/>
    </source>
</evidence>
<gene>
    <name evidence="3" type="ORF">MVEN_01745300</name>
</gene>
<dbReference type="Proteomes" id="UP000620124">
    <property type="component" value="Unassembled WGS sequence"/>
</dbReference>
<dbReference type="OrthoDB" id="771136at2759"/>
<dbReference type="InterPro" id="IPR021109">
    <property type="entry name" value="Peptidase_aspartic_dom_sf"/>
</dbReference>
<dbReference type="Pfam" id="PF00026">
    <property type="entry name" value="Asp"/>
    <property type="match status" value="1"/>
</dbReference>
<dbReference type="PROSITE" id="PS51767">
    <property type="entry name" value="PEPTIDASE_A1"/>
    <property type="match status" value="1"/>
</dbReference>
<dbReference type="InterPro" id="IPR033121">
    <property type="entry name" value="PEPTIDASE_A1"/>
</dbReference>
<name>A0A8H6XMJ3_9AGAR</name>
<keyword evidence="3" id="KW-0378">Hydrolase</keyword>
<keyword evidence="1" id="KW-0472">Membrane</keyword>
<keyword evidence="1" id="KW-0812">Transmembrane</keyword>
<reference evidence="3" key="1">
    <citation type="submission" date="2020-05" db="EMBL/GenBank/DDBJ databases">
        <title>Mycena genomes resolve the evolution of fungal bioluminescence.</title>
        <authorList>
            <person name="Tsai I.J."/>
        </authorList>
    </citation>
    <scope>NUCLEOTIDE SEQUENCE</scope>
    <source>
        <strain evidence="3">CCC161011</strain>
    </source>
</reference>
<evidence type="ECO:0000259" key="2">
    <source>
        <dbReference type="PROSITE" id="PS51767"/>
    </source>
</evidence>
<dbReference type="GO" id="GO:0016798">
    <property type="term" value="F:hydrolase activity, acting on glycosyl bonds"/>
    <property type="evidence" value="ECO:0007669"/>
    <property type="project" value="UniProtKB-KW"/>
</dbReference>
<keyword evidence="3" id="KW-0326">Glycosidase</keyword>
<keyword evidence="1" id="KW-1133">Transmembrane helix</keyword>
<keyword evidence="4" id="KW-1185">Reference proteome</keyword>
<accession>A0A8H6XMJ3</accession>
<dbReference type="AlphaFoldDB" id="A0A8H6XMJ3"/>
<evidence type="ECO:0000256" key="1">
    <source>
        <dbReference type="SAM" id="Phobius"/>
    </source>
</evidence>
<dbReference type="SUPFAM" id="SSF50630">
    <property type="entry name" value="Acid proteases"/>
    <property type="match status" value="1"/>
</dbReference>